<dbReference type="InterPro" id="IPR001628">
    <property type="entry name" value="Znf_hrmn_rcpt"/>
</dbReference>
<evidence type="ECO:0000259" key="10">
    <source>
        <dbReference type="PROSITE" id="PS51030"/>
    </source>
</evidence>
<keyword evidence="9" id="KW-0539">Nucleus</keyword>
<dbReference type="Proteomes" id="UP000694865">
    <property type="component" value="Unplaced"/>
</dbReference>
<evidence type="ECO:0000256" key="1">
    <source>
        <dbReference type="ARBA" id="ARBA00004123"/>
    </source>
</evidence>
<dbReference type="GeneID" id="102809332"/>
<evidence type="ECO:0000256" key="8">
    <source>
        <dbReference type="ARBA" id="ARBA00023170"/>
    </source>
</evidence>
<dbReference type="PROSITE" id="PS51030">
    <property type="entry name" value="NUCLEAR_REC_DBD_2"/>
    <property type="match status" value="1"/>
</dbReference>
<evidence type="ECO:0000256" key="9">
    <source>
        <dbReference type="ARBA" id="ARBA00023242"/>
    </source>
</evidence>
<dbReference type="Pfam" id="PF00105">
    <property type="entry name" value="zf-C4"/>
    <property type="match status" value="1"/>
</dbReference>
<dbReference type="Gene3D" id="3.30.50.10">
    <property type="entry name" value="Erythroid Transcription Factor GATA-1, subunit A"/>
    <property type="match status" value="1"/>
</dbReference>
<sequence length="331" mass="36978">MTGRLLTYMGDDSQPAWSRYCATKHRKYGVQNYTDLGVQDCGLSVKQEVDDLSSSSLITSSAPQSSTPTSPTSKIACQVCGDISSGLHFGVYTCEGCKCFYRRSIREGAHYMCSKTNNCNMTPDTRNSCRYCRFYRCLALGMSPEGIKLGRRPKLDTHQSMCKEQGRSVTTLKMKLKQTPAMKMYQRQLWTRPYMEWNHNIEKEKEFLRMSSHNYPLKSSNEVPSSCTIASQWESAECDLNTAASFDSVPPKSPINITTGGQSIKRECDWSDSSVSDDSILSCSPVSPTLPEVIYGAAQALAFANMYRQDHETDNLTNTISDQTPLTTAFS</sequence>
<evidence type="ECO:0000256" key="7">
    <source>
        <dbReference type="ARBA" id="ARBA00023163"/>
    </source>
</evidence>
<dbReference type="PRINTS" id="PR00047">
    <property type="entry name" value="STROIDFINGER"/>
</dbReference>
<keyword evidence="6" id="KW-0238">DNA-binding</keyword>
<dbReference type="CDD" id="cd06916">
    <property type="entry name" value="NR_DBD_like"/>
    <property type="match status" value="1"/>
</dbReference>
<name>A0ABM0M5G8_SACKO</name>
<feature type="domain" description="Nuclear receptor" evidence="10">
    <location>
        <begin position="74"/>
        <end position="149"/>
    </location>
</feature>
<dbReference type="SUPFAM" id="SSF57716">
    <property type="entry name" value="Glucocorticoid receptor-like (DNA-binding domain)"/>
    <property type="match status" value="1"/>
</dbReference>
<keyword evidence="5" id="KW-0805">Transcription regulation</keyword>
<keyword evidence="7" id="KW-0804">Transcription</keyword>
<dbReference type="SMART" id="SM00399">
    <property type="entry name" value="ZnF_C4"/>
    <property type="match status" value="1"/>
</dbReference>
<keyword evidence="2" id="KW-0479">Metal-binding</keyword>
<keyword evidence="4" id="KW-0862">Zinc</keyword>
<organism evidence="11 12">
    <name type="scientific">Saccoglossus kowalevskii</name>
    <name type="common">Acorn worm</name>
    <dbReference type="NCBI Taxonomy" id="10224"/>
    <lineage>
        <taxon>Eukaryota</taxon>
        <taxon>Metazoa</taxon>
        <taxon>Hemichordata</taxon>
        <taxon>Enteropneusta</taxon>
        <taxon>Harrimaniidae</taxon>
        <taxon>Saccoglossus</taxon>
    </lineage>
</organism>
<evidence type="ECO:0000256" key="2">
    <source>
        <dbReference type="ARBA" id="ARBA00022723"/>
    </source>
</evidence>
<keyword evidence="8" id="KW-0675">Receptor</keyword>
<reference evidence="12" key="1">
    <citation type="submission" date="2025-08" db="UniProtKB">
        <authorList>
            <consortium name="RefSeq"/>
        </authorList>
    </citation>
    <scope>IDENTIFICATION</scope>
    <source>
        <tissue evidence="12">Testes</tissue>
    </source>
</reference>
<dbReference type="PANTHER" id="PTHR45805:SF2">
    <property type="entry name" value="NUCLEAR HORMONE RECEPTOR HR3-RELATED"/>
    <property type="match status" value="1"/>
</dbReference>
<dbReference type="InterPro" id="IPR013088">
    <property type="entry name" value="Znf_NHR/GATA"/>
</dbReference>
<evidence type="ECO:0000256" key="6">
    <source>
        <dbReference type="ARBA" id="ARBA00023125"/>
    </source>
</evidence>
<keyword evidence="11" id="KW-1185">Reference proteome</keyword>
<gene>
    <name evidence="12" type="primary">LOC102809332</name>
</gene>
<evidence type="ECO:0000256" key="4">
    <source>
        <dbReference type="ARBA" id="ARBA00022833"/>
    </source>
</evidence>
<evidence type="ECO:0000313" key="11">
    <source>
        <dbReference type="Proteomes" id="UP000694865"/>
    </source>
</evidence>
<dbReference type="RefSeq" id="XP_006815259.1">
    <property type="nucleotide sequence ID" value="XM_006815196.1"/>
</dbReference>
<keyword evidence="3" id="KW-0863">Zinc-finger</keyword>
<protein>
    <submittedName>
        <fullName evidence="12">Ecdysone-induced protein 78C-like</fullName>
    </submittedName>
</protein>
<proteinExistence type="predicted"/>
<dbReference type="PANTHER" id="PTHR45805">
    <property type="entry name" value="NUCLEAR HORMONE RECEPTOR HR3-RELATED"/>
    <property type="match status" value="1"/>
</dbReference>
<accession>A0ABM0M5G8</accession>
<evidence type="ECO:0000256" key="5">
    <source>
        <dbReference type="ARBA" id="ARBA00023015"/>
    </source>
</evidence>
<comment type="subcellular location">
    <subcellularLocation>
        <location evidence="1">Nucleus</location>
    </subcellularLocation>
</comment>
<evidence type="ECO:0000313" key="12">
    <source>
        <dbReference type="RefSeq" id="XP_006815259.1"/>
    </source>
</evidence>
<evidence type="ECO:0000256" key="3">
    <source>
        <dbReference type="ARBA" id="ARBA00022771"/>
    </source>
</evidence>